<accession>A0A139SU43</accession>
<evidence type="ECO:0000313" key="3">
    <source>
        <dbReference type="Proteomes" id="UP000070058"/>
    </source>
</evidence>
<sequence>MGLFDRLFTPRKPSLPAPPALRASVPAPAGQTSQASSPATVPPAHQSPDTTASTDGEAETHSTARGSARQRLVEARERLDARDSAAALAIYEELLADESGGAGARADVLVTISGDLGSTGHLREITEIVGPRYDAQKHGPATGLNLLQAYIALRNVDAAQHILDILFGLGRPELEERLHGFSNAIAELMAQGQFASDGPISPSVGPEGGALDASVATQQNETARVNLVTISKPIWSYGLEDALGELFPAREGAKGVRRVAFAQLALPGLENIMTLAAQPEEEMGRLSRAIPLWLAETFSYSPLYAPLAAIGVQGTPGQPGHYALFANEWTTDNLRQLVESAAQEGAAGGAGGLDYIFTGALQQRSGDYTLTLRVWEVRKFRERKKIVLRWTPATADAELSKLHAYLRQFMEWREGPEGREAEEGGASEGGSPPAAPLRYAAPTQPSRWLDTLGTSLTLFLASKNVLDRGQVPPLDAPLRAAVDHATGTRGTPEETATALAALTLLARARELGTAEPATLEELTATLRESDSPETPPLQPLLTQALSALDL</sequence>
<feature type="compositionally biased region" description="Polar residues" evidence="1">
    <location>
        <begin position="30"/>
        <end position="39"/>
    </location>
</feature>
<dbReference type="AlphaFoldDB" id="A0A139SU43"/>
<evidence type="ECO:0000256" key="1">
    <source>
        <dbReference type="SAM" id="MobiDB-lite"/>
    </source>
</evidence>
<evidence type="ECO:0000313" key="2">
    <source>
        <dbReference type="EMBL" id="KXU38093.1"/>
    </source>
</evidence>
<gene>
    <name evidence="2" type="ORF">AXK11_01245</name>
</gene>
<dbReference type="EMBL" id="LSZQ01000009">
    <property type="protein sequence ID" value="KXU38093.1"/>
    <property type="molecule type" value="Genomic_DNA"/>
</dbReference>
<protein>
    <submittedName>
        <fullName evidence="2">Uncharacterized protein</fullName>
    </submittedName>
</protein>
<feature type="region of interest" description="Disordered" evidence="1">
    <location>
        <begin position="416"/>
        <end position="440"/>
    </location>
</feature>
<name>A0A139SU43_9BACT</name>
<feature type="compositionally biased region" description="Low complexity" evidence="1">
    <location>
        <begin position="20"/>
        <end position="29"/>
    </location>
</feature>
<organism evidence="2 3">
    <name type="scientific">Cephaloticoccus primus</name>
    <dbReference type="NCBI Taxonomy" id="1548207"/>
    <lineage>
        <taxon>Bacteria</taxon>
        <taxon>Pseudomonadati</taxon>
        <taxon>Verrucomicrobiota</taxon>
        <taxon>Opitutia</taxon>
        <taxon>Opitutales</taxon>
        <taxon>Opitutaceae</taxon>
        <taxon>Cephaloticoccus</taxon>
    </lineage>
</organism>
<feature type="region of interest" description="Disordered" evidence="1">
    <location>
        <begin position="1"/>
        <end position="75"/>
    </location>
</feature>
<reference evidence="3" key="1">
    <citation type="submission" date="2016-02" db="EMBL/GenBank/DDBJ databases">
        <authorList>
            <person name="Sanders J.G."/>
            <person name="Lin J.Y."/>
            <person name="Wertz J.T."/>
            <person name="Russell J.A."/>
            <person name="Moreau C.S."/>
            <person name="Powell S."/>
        </authorList>
    </citation>
    <scope>NUCLEOTIDE SEQUENCE [LARGE SCALE GENOMIC DNA]</scope>
    <source>
        <strain evidence="3">CAG34</strain>
    </source>
</reference>
<keyword evidence="3" id="KW-1185">Reference proteome</keyword>
<proteinExistence type="predicted"/>
<dbReference type="Proteomes" id="UP000070058">
    <property type="component" value="Unassembled WGS sequence"/>
</dbReference>
<comment type="caution">
    <text evidence="2">The sequence shown here is derived from an EMBL/GenBank/DDBJ whole genome shotgun (WGS) entry which is preliminary data.</text>
</comment>
<dbReference type="STRING" id="1548207.AXK11_01245"/>